<dbReference type="GO" id="GO:0004190">
    <property type="term" value="F:aspartic-type endopeptidase activity"/>
    <property type="evidence" value="ECO:0007669"/>
    <property type="project" value="UniProtKB-KW"/>
</dbReference>
<dbReference type="PROSITE" id="PS00834">
    <property type="entry name" value="OMPTIN_1"/>
    <property type="match status" value="1"/>
</dbReference>
<dbReference type="InterPro" id="IPR020079">
    <property type="entry name" value="Peptidase_A26_CS"/>
</dbReference>
<comment type="similarity">
    <text evidence="2">Belongs to the peptidase A26 family.</text>
</comment>
<keyword evidence="5" id="KW-0812">Transmembrane</keyword>
<dbReference type="PRINTS" id="PR00482">
    <property type="entry name" value="OMPTIN"/>
</dbReference>
<protein>
    <submittedName>
        <fullName evidence="11">Protease VII (Omptin)</fullName>
        <ecNumber evidence="11">3.4.23.49</ecNumber>
    </submittedName>
</protein>
<dbReference type="InterPro" id="IPR053724">
    <property type="entry name" value="OMP_A26_sf"/>
</dbReference>
<evidence type="ECO:0000256" key="3">
    <source>
        <dbReference type="ARBA" id="ARBA00022452"/>
    </source>
</evidence>
<keyword evidence="7" id="KW-0064">Aspartyl protease</keyword>
<evidence type="ECO:0000256" key="9">
    <source>
        <dbReference type="ARBA" id="ARBA00023136"/>
    </source>
</evidence>
<dbReference type="SUPFAM" id="SSF69917">
    <property type="entry name" value="OMPT-like"/>
    <property type="match status" value="1"/>
</dbReference>
<keyword evidence="10" id="KW-0998">Cell outer membrane</keyword>
<evidence type="ECO:0000256" key="7">
    <source>
        <dbReference type="ARBA" id="ARBA00022750"/>
    </source>
</evidence>
<dbReference type="AlphaFoldDB" id="A0A3B1E088"/>
<dbReference type="Gene3D" id="2.40.128.90">
    <property type="entry name" value="OMPT-like"/>
    <property type="match status" value="1"/>
</dbReference>
<keyword evidence="6" id="KW-0732">Signal</keyword>
<dbReference type="GO" id="GO:0009279">
    <property type="term" value="C:cell outer membrane"/>
    <property type="evidence" value="ECO:0007669"/>
    <property type="project" value="UniProtKB-SubCell"/>
</dbReference>
<dbReference type="InterPro" id="IPR020080">
    <property type="entry name" value="OM_adhesin/peptidase_omptin"/>
</dbReference>
<dbReference type="EC" id="3.4.23.49" evidence="11"/>
<keyword evidence="8 11" id="KW-0378">Hydrolase</keyword>
<organism evidence="11">
    <name type="scientific">hydrothermal vent metagenome</name>
    <dbReference type="NCBI Taxonomy" id="652676"/>
    <lineage>
        <taxon>unclassified sequences</taxon>
        <taxon>metagenomes</taxon>
        <taxon>ecological metagenomes</taxon>
    </lineage>
</organism>
<accession>A0A3B1E088</accession>
<dbReference type="EMBL" id="UOYO01000002">
    <property type="protein sequence ID" value="VAY86202.1"/>
    <property type="molecule type" value="Genomic_DNA"/>
</dbReference>
<evidence type="ECO:0000256" key="2">
    <source>
        <dbReference type="ARBA" id="ARBA00006923"/>
    </source>
</evidence>
<evidence type="ECO:0000256" key="4">
    <source>
        <dbReference type="ARBA" id="ARBA00022670"/>
    </source>
</evidence>
<sequence>MVMSRLLFAANGDIFIGQSNINGESKELVYNNYGSKNSELTWRLDDVKLLNIQTNAQVYNKIILGFNFSKNMTVYKSIMDDYDWINNAQWTDWSNHPDTTVKKVLRYDLYLKYKLEEIEVELFDFYLQSGYRYDQLQWEAKGGRYIYSRNGGFRNYIGNFPSDNIGISYGQDYTSVYMKLDAVYSKQNFIIKNSILYSPSVVARDHDLHHNRGLYEKTNGYGKEQKGLYFEGIFDTGQLFEYKLDISYSIATHLDLTAYYFLTYYDIGKGYNKVTDVDTQDLRYTPLDSAAISHKSSTTGFAIKYIFDV</sequence>
<reference evidence="11" key="1">
    <citation type="submission" date="2018-10" db="EMBL/GenBank/DDBJ databases">
        <authorList>
            <person name="Aoki K."/>
        </authorList>
    </citation>
    <scope>NUCLEOTIDE SEQUENCE</scope>
</reference>
<evidence type="ECO:0000256" key="10">
    <source>
        <dbReference type="ARBA" id="ARBA00023237"/>
    </source>
</evidence>
<dbReference type="InterPro" id="IPR000036">
    <property type="entry name" value="Peptidase_A26_omptin"/>
</dbReference>
<dbReference type="Pfam" id="PF01278">
    <property type="entry name" value="Omptin"/>
    <property type="match status" value="1"/>
</dbReference>
<comment type="subcellular location">
    <subcellularLocation>
        <location evidence="1">Cell outer membrane</location>
        <topology evidence="1">Multi-pass membrane protein</topology>
    </subcellularLocation>
</comment>
<keyword evidence="9" id="KW-0472">Membrane</keyword>
<evidence type="ECO:0000256" key="6">
    <source>
        <dbReference type="ARBA" id="ARBA00022729"/>
    </source>
</evidence>
<evidence type="ECO:0000256" key="8">
    <source>
        <dbReference type="ARBA" id="ARBA00022801"/>
    </source>
</evidence>
<proteinExistence type="inferred from homology"/>
<dbReference type="GO" id="GO:0006508">
    <property type="term" value="P:proteolysis"/>
    <property type="evidence" value="ECO:0007669"/>
    <property type="project" value="UniProtKB-KW"/>
</dbReference>
<gene>
    <name evidence="11" type="ORF">MNB_ARC-1_861</name>
</gene>
<name>A0A3B1E088_9ZZZZ</name>
<keyword evidence="3" id="KW-1134">Transmembrane beta strand</keyword>
<evidence type="ECO:0000313" key="11">
    <source>
        <dbReference type="EMBL" id="VAY86202.1"/>
    </source>
</evidence>
<evidence type="ECO:0000256" key="5">
    <source>
        <dbReference type="ARBA" id="ARBA00022692"/>
    </source>
</evidence>
<evidence type="ECO:0000256" key="1">
    <source>
        <dbReference type="ARBA" id="ARBA00004571"/>
    </source>
</evidence>
<keyword evidence="4 11" id="KW-0645">Protease</keyword>